<accession>X1B3P4</accession>
<dbReference type="AlphaFoldDB" id="X1B3P4"/>
<organism evidence="1">
    <name type="scientific">marine sediment metagenome</name>
    <dbReference type="NCBI Taxonomy" id="412755"/>
    <lineage>
        <taxon>unclassified sequences</taxon>
        <taxon>metagenomes</taxon>
        <taxon>ecological metagenomes</taxon>
    </lineage>
</organism>
<comment type="caution">
    <text evidence="1">The sequence shown here is derived from an EMBL/GenBank/DDBJ whole genome shotgun (WGS) entry which is preliminary data.</text>
</comment>
<proteinExistence type="predicted"/>
<dbReference type="EMBL" id="BART01018853">
    <property type="protein sequence ID" value="GAG78828.1"/>
    <property type="molecule type" value="Genomic_DNA"/>
</dbReference>
<sequence length="52" mass="5832">MDKDAVIGIEWVTENASFLGDLFGLLGGNAALHSIQDSFDRLIKRLLEYQIH</sequence>
<protein>
    <submittedName>
        <fullName evidence="1">Uncharacterized protein</fullName>
    </submittedName>
</protein>
<reference evidence="1" key="1">
    <citation type="journal article" date="2014" name="Front. Microbiol.">
        <title>High frequency of phylogenetically diverse reductive dehalogenase-homologous genes in deep subseafloor sedimentary metagenomes.</title>
        <authorList>
            <person name="Kawai M."/>
            <person name="Futagami T."/>
            <person name="Toyoda A."/>
            <person name="Takaki Y."/>
            <person name="Nishi S."/>
            <person name="Hori S."/>
            <person name="Arai W."/>
            <person name="Tsubouchi T."/>
            <person name="Morono Y."/>
            <person name="Uchiyama I."/>
            <person name="Ito T."/>
            <person name="Fujiyama A."/>
            <person name="Inagaki F."/>
            <person name="Takami H."/>
        </authorList>
    </citation>
    <scope>NUCLEOTIDE SEQUENCE</scope>
    <source>
        <strain evidence="1">Expedition CK06-06</strain>
    </source>
</reference>
<name>X1B3P4_9ZZZZ</name>
<evidence type="ECO:0000313" key="1">
    <source>
        <dbReference type="EMBL" id="GAG78828.1"/>
    </source>
</evidence>
<gene>
    <name evidence="1" type="ORF">S01H4_35451</name>
</gene>